<gene>
    <name evidence="14" type="ORF">BRYFOR_09895</name>
</gene>
<proteinExistence type="inferred from homology"/>
<keyword evidence="8 13" id="KW-0812">Transmembrane</keyword>
<dbReference type="PIRSF" id="PIRSF006603">
    <property type="entry name" value="DinF"/>
    <property type="match status" value="1"/>
</dbReference>
<dbReference type="InterPro" id="IPR048279">
    <property type="entry name" value="MdtK-like"/>
</dbReference>
<dbReference type="STRING" id="168384.SAMN05660368_04241"/>
<evidence type="ECO:0000256" key="6">
    <source>
        <dbReference type="ARBA" id="ARBA00022449"/>
    </source>
</evidence>
<evidence type="ECO:0000256" key="7">
    <source>
        <dbReference type="ARBA" id="ARBA00022475"/>
    </source>
</evidence>
<evidence type="ECO:0000256" key="8">
    <source>
        <dbReference type="ARBA" id="ARBA00022692"/>
    </source>
</evidence>
<comment type="similarity">
    <text evidence="3">Belongs to the multi antimicrobial extrusion (MATE) (TC 2.A.66.1) family.</text>
</comment>
<evidence type="ECO:0000256" key="12">
    <source>
        <dbReference type="ARBA" id="ARBA00031636"/>
    </source>
</evidence>
<keyword evidence="7" id="KW-1003">Cell membrane</keyword>
<feature type="transmembrane region" description="Helical" evidence="13">
    <location>
        <begin position="366"/>
        <end position="388"/>
    </location>
</feature>
<dbReference type="NCBIfam" id="TIGR00797">
    <property type="entry name" value="matE"/>
    <property type="match status" value="1"/>
</dbReference>
<dbReference type="GO" id="GO:0006811">
    <property type="term" value="P:monoatomic ion transport"/>
    <property type="evidence" value="ECO:0007669"/>
    <property type="project" value="UniProtKB-KW"/>
</dbReference>
<feature type="transmembrane region" description="Helical" evidence="13">
    <location>
        <begin position="170"/>
        <end position="195"/>
    </location>
</feature>
<comment type="subcellular location">
    <subcellularLocation>
        <location evidence="2">Cell membrane</location>
        <topology evidence="2">Multi-pass membrane protein</topology>
    </subcellularLocation>
</comment>
<feature type="transmembrane region" description="Helical" evidence="13">
    <location>
        <begin position="101"/>
        <end position="123"/>
    </location>
</feature>
<protein>
    <recommendedName>
        <fullName evidence="4">Probable multidrug resistance protein NorM</fullName>
    </recommendedName>
    <alternativeName>
        <fullName evidence="12">Multidrug-efflux transporter</fullName>
    </alternativeName>
</protein>
<feature type="transmembrane region" description="Helical" evidence="13">
    <location>
        <begin position="202"/>
        <end position="224"/>
    </location>
</feature>
<organism evidence="14 15">
    <name type="scientific">Marvinbryantia formatexigens DSM 14469</name>
    <dbReference type="NCBI Taxonomy" id="478749"/>
    <lineage>
        <taxon>Bacteria</taxon>
        <taxon>Bacillati</taxon>
        <taxon>Bacillota</taxon>
        <taxon>Clostridia</taxon>
        <taxon>Lachnospirales</taxon>
        <taxon>Lachnospiraceae</taxon>
        <taxon>Marvinbryantia</taxon>
    </lineage>
</organism>
<dbReference type="PANTHER" id="PTHR43298:SF2">
    <property type="entry name" value="FMN_FAD EXPORTER YEEO-RELATED"/>
    <property type="match status" value="1"/>
</dbReference>
<dbReference type="eggNOG" id="COG0534">
    <property type="taxonomic scope" value="Bacteria"/>
</dbReference>
<name>C6LMJ3_9FIRM</name>
<feature type="transmembrane region" description="Helical" evidence="13">
    <location>
        <begin position="20"/>
        <end position="40"/>
    </location>
</feature>
<keyword evidence="6" id="KW-0050">Antiport</keyword>
<dbReference type="EMBL" id="ACCL02000046">
    <property type="protein sequence ID" value="EET58146.1"/>
    <property type="molecule type" value="Genomic_DNA"/>
</dbReference>
<dbReference type="CDD" id="cd13144">
    <property type="entry name" value="MATE_like_4"/>
    <property type="match status" value="1"/>
</dbReference>
<dbReference type="GO" id="GO:0042910">
    <property type="term" value="F:xenobiotic transmembrane transporter activity"/>
    <property type="evidence" value="ECO:0007669"/>
    <property type="project" value="InterPro"/>
</dbReference>
<evidence type="ECO:0000313" key="14">
    <source>
        <dbReference type="EMBL" id="EET58146.1"/>
    </source>
</evidence>
<feature type="transmembrane region" description="Helical" evidence="13">
    <location>
        <begin position="294"/>
        <end position="315"/>
    </location>
</feature>
<feature type="transmembrane region" description="Helical" evidence="13">
    <location>
        <begin position="135"/>
        <end position="158"/>
    </location>
</feature>
<keyword evidence="11 13" id="KW-0472">Membrane</keyword>
<evidence type="ECO:0000256" key="13">
    <source>
        <dbReference type="SAM" id="Phobius"/>
    </source>
</evidence>
<keyword evidence="9 13" id="KW-1133">Transmembrane helix</keyword>
<dbReference type="InterPro" id="IPR002528">
    <property type="entry name" value="MATE_fam"/>
</dbReference>
<dbReference type="OrthoDB" id="9811110at2"/>
<evidence type="ECO:0000256" key="1">
    <source>
        <dbReference type="ARBA" id="ARBA00003408"/>
    </source>
</evidence>
<evidence type="ECO:0000256" key="11">
    <source>
        <dbReference type="ARBA" id="ARBA00023136"/>
    </source>
</evidence>
<dbReference type="Pfam" id="PF01554">
    <property type="entry name" value="MatE"/>
    <property type="match status" value="2"/>
</dbReference>
<keyword evidence="15" id="KW-1185">Reference proteome</keyword>
<keyword evidence="5" id="KW-0813">Transport</keyword>
<dbReference type="Proteomes" id="UP000005561">
    <property type="component" value="Unassembled WGS sequence"/>
</dbReference>
<evidence type="ECO:0000256" key="5">
    <source>
        <dbReference type="ARBA" id="ARBA00022448"/>
    </source>
</evidence>
<feature type="transmembrane region" description="Helical" evidence="13">
    <location>
        <begin position="244"/>
        <end position="265"/>
    </location>
</feature>
<dbReference type="PANTHER" id="PTHR43298">
    <property type="entry name" value="MULTIDRUG RESISTANCE PROTEIN NORM-RELATED"/>
    <property type="match status" value="1"/>
</dbReference>
<evidence type="ECO:0000256" key="9">
    <source>
        <dbReference type="ARBA" id="ARBA00022989"/>
    </source>
</evidence>
<sequence>MPQTQVTENKMGIMPIPKLLISMSVPIMLSMLVQALYNIVDSIFVSRIDEHALTAVSLAFPIQNLMIAVASGTCVGINALLSRSLGAKNQRDASLAANNGIFLSILSYIVFALIGIFGSRFFFSVQITKASEAPIIEYGTQYLSIILICSFGVFMQFTFERLLQATGKTFYTMITQGLGAIINIILDPILIFGLCGMPKMGVAGAAAATVIGQIVAMLLALYFNLTKNPEIQINLKGFRPNGRIIRTIYAVGVPSIIMMAIGSVMNFCFNKILLMFTSTATAVFGVYFKLNSFAFMPVFGLNNGMIPIIAYNYGARNKKRITETVKLSVFIAVGIMLIGLLVFQLIPDRLLLLFNASENMLEIGVPALRIISLSFLFAGYCIVIGSVFQALGNGVYSLIVSVARQLLVLVPAAYLLAVTLGLGAVWWSYDIAEIVSLVLNTILLKKIYKSSRRNFS</sequence>
<dbReference type="GO" id="GO:0005886">
    <property type="term" value="C:plasma membrane"/>
    <property type="evidence" value="ECO:0007669"/>
    <property type="project" value="UniProtKB-SubCell"/>
</dbReference>
<comment type="function">
    <text evidence="1">Multidrug efflux pump.</text>
</comment>
<dbReference type="GO" id="GO:0015297">
    <property type="term" value="F:antiporter activity"/>
    <property type="evidence" value="ECO:0007669"/>
    <property type="project" value="UniProtKB-KW"/>
</dbReference>
<accession>C6LMJ3</accession>
<dbReference type="RefSeq" id="WP_006864645.1">
    <property type="nucleotide sequence ID" value="NZ_ACCL02000046.1"/>
</dbReference>
<feature type="transmembrane region" description="Helical" evidence="13">
    <location>
        <begin position="52"/>
        <end position="81"/>
    </location>
</feature>
<feature type="transmembrane region" description="Helical" evidence="13">
    <location>
        <begin position="395"/>
        <end position="418"/>
    </location>
</feature>
<evidence type="ECO:0000256" key="4">
    <source>
        <dbReference type="ARBA" id="ARBA00020268"/>
    </source>
</evidence>
<evidence type="ECO:0000256" key="3">
    <source>
        <dbReference type="ARBA" id="ARBA00010199"/>
    </source>
</evidence>
<keyword evidence="10" id="KW-0406">Ion transport</keyword>
<evidence type="ECO:0000256" key="10">
    <source>
        <dbReference type="ARBA" id="ARBA00023065"/>
    </source>
</evidence>
<reference evidence="14" key="1">
    <citation type="submission" date="2009-07" db="EMBL/GenBank/DDBJ databases">
        <authorList>
            <person name="Weinstock G."/>
            <person name="Sodergren E."/>
            <person name="Clifton S."/>
            <person name="Fulton L."/>
            <person name="Fulton B."/>
            <person name="Courtney L."/>
            <person name="Fronick C."/>
            <person name="Harrison M."/>
            <person name="Strong C."/>
            <person name="Farmer C."/>
            <person name="Delahaunty K."/>
            <person name="Markovic C."/>
            <person name="Hall O."/>
            <person name="Minx P."/>
            <person name="Tomlinson C."/>
            <person name="Mitreva M."/>
            <person name="Nelson J."/>
            <person name="Hou S."/>
            <person name="Wollam A."/>
            <person name="Pepin K.H."/>
            <person name="Johnson M."/>
            <person name="Bhonagiri V."/>
            <person name="Nash W.E."/>
            <person name="Warren W."/>
            <person name="Chinwalla A."/>
            <person name="Mardis E.R."/>
            <person name="Wilson R.K."/>
        </authorList>
    </citation>
    <scope>NUCLEOTIDE SEQUENCE [LARGE SCALE GENOMIC DNA]</scope>
    <source>
        <strain evidence="14">DSM 14469</strain>
    </source>
</reference>
<dbReference type="InterPro" id="IPR050222">
    <property type="entry name" value="MATE_MdtK"/>
</dbReference>
<comment type="caution">
    <text evidence="14">The sequence shown here is derived from an EMBL/GenBank/DDBJ whole genome shotgun (WGS) entry which is preliminary data.</text>
</comment>
<feature type="transmembrane region" description="Helical" evidence="13">
    <location>
        <begin position="327"/>
        <end position="346"/>
    </location>
</feature>
<dbReference type="AlphaFoldDB" id="C6LMJ3"/>
<evidence type="ECO:0000313" key="15">
    <source>
        <dbReference type="Proteomes" id="UP000005561"/>
    </source>
</evidence>
<feature type="transmembrane region" description="Helical" evidence="13">
    <location>
        <begin position="424"/>
        <end position="444"/>
    </location>
</feature>
<evidence type="ECO:0000256" key="2">
    <source>
        <dbReference type="ARBA" id="ARBA00004651"/>
    </source>
</evidence>